<reference evidence="10 11" key="1">
    <citation type="journal article" date="2015" name="Genome Announc.">
        <title>Expanding the biotechnology potential of lactobacilli through comparative genomics of 213 strains and associated genera.</title>
        <authorList>
            <person name="Sun Z."/>
            <person name="Harris H.M."/>
            <person name="McCann A."/>
            <person name="Guo C."/>
            <person name="Argimon S."/>
            <person name="Zhang W."/>
            <person name="Yang X."/>
            <person name="Jeffery I.B."/>
            <person name="Cooney J.C."/>
            <person name="Kagawa T.F."/>
            <person name="Liu W."/>
            <person name="Song Y."/>
            <person name="Salvetti E."/>
            <person name="Wrobel A."/>
            <person name="Rasinkangas P."/>
            <person name="Parkhill J."/>
            <person name="Rea M.C."/>
            <person name="O'Sullivan O."/>
            <person name="Ritari J."/>
            <person name="Douillard F.P."/>
            <person name="Paul Ross R."/>
            <person name="Yang R."/>
            <person name="Briner A.E."/>
            <person name="Felis G.E."/>
            <person name="de Vos W.M."/>
            <person name="Barrangou R."/>
            <person name="Klaenhammer T.R."/>
            <person name="Caufield P.W."/>
            <person name="Cui Y."/>
            <person name="Zhang H."/>
            <person name="O'Toole P.W."/>
        </authorList>
    </citation>
    <scope>NUCLEOTIDE SEQUENCE [LARGE SCALE GENOMIC DNA]</scope>
    <source>
        <strain evidence="10 11">DSM 19909</strain>
    </source>
</reference>
<keyword evidence="4 8" id="KW-0808">Transferase</keyword>
<evidence type="ECO:0000256" key="2">
    <source>
        <dbReference type="ARBA" id="ARBA00004948"/>
    </source>
</evidence>
<evidence type="ECO:0000256" key="3">
    <source>
        <dbReference type="ARBA" id="ARBA00011960"/>
    </source>
</evidence>
<evidence type="ECO:0000256" key="7">
    <source>
        <dbReference type="ARBA" id="ARBA00049897"/>
    </source>
</evidence>
<feature type="binding site" evidence="8">
    <location>
        <begin position="185"/>
        <end position="186"/>
    </location>
    <ligand>
        <name>1-deoxy-D-xylulose 5-phosphate</name>
        <dbReference type="ChEBI" id="CHEBI:57792"/>
    </ligand>
</feature>
<dbReference type="GO" id="GO:0005737">
    <property type="term" value="C:cytoplasm"/>
    <property type="evidence" value="ECO:0007669"/>
    <property type="project" value="UniProtKB-SubCell"/>
</dbReference>
<sequence length="261" mass="27687">MTTTPTDLLTIADHTFTSRFILGSGKYSYDLIDSAIHQAKAQIITMALRRTSDTEENILDFIPEGITILPNTSGATNAQEAIRTARLARELSGSDFIKLEVVPDKKYLMPDNDETVKATEVLANEGFIVMPYVLPDLNIAKRLVNAGAATVMPLAAPIGTNKGLAAKDLIQILIDEISVPVIIDAGIGRPSQAAEAMEMGADAIMANTSMATAENIPLMAEAFRLGVEAGRKAFLAGPGRVIEHGAVASSPLTGLSQSSHK</sequence>
<evidence type="ECO:0000256" key="4">
    <source>
        <dbReference type="ARBA" id="ARBA00022679"/>
    </source>
</evidence>
<evidence type="ECO:0000259" key="9">
    <source>
        <dbReference type="Pfam" id="PF05690"/>
    </source>
</evidence>
<evidence type="ECO:0000256" key="5">
    <source>
        <dbReference type="ARBA" id="ARBA00022977"/>
    </source>
</evidence>
<dbReference type="Proteomes" id="UP000051160">
    <property type="component" value="Unassembled WGS sequence"/>
</dbReference>
<evidence type="ECO:0000313" key="10">
    <source>
        <dbReference type="EMBL" id="KRK98152.1"/>
    </source>
</evidence>
<dbReference type="InterPro" id="IPR013785">
    <property type="entry name" value="Aldolase_TIM"/>
</dbReference>
<dbReference type="PANTHER" id="PTHR34266:SF2">
    <property type="entry name" value="THIAZOLE SYNTHASE"/>
    <property type="match status" value="1"/>
</dbReference>
<feature type="binding site" evidence="8">
    <location>
        <begin position="207"/>
        <end position="208"/>
    </location>
    <ligand>
        <name>1-deoxy-D-xylulose 5-phosphate</name>
        <dbReference type="ChEBI" id="CHEBI:57792"/>
    </ligand>
</feature>
<comment type="similarity">
    <text evidence="8">Belongs to the ThiG family.</text>
</comment>
<dbReference type="InterPro" id="IPR008867">
    <property type="entry name" value="ThiG"/>
</dbReference>
<organism evidence="10 11">
    <name type="scientific">Secundilactobacillus odoratitofui DSM 19909 = JCM 15043</name>
    <dbReference type="NCBI Taxonomy" id="1423776"/>
    <lineage>
        <taxon>Bacteria</taxon>
        <taxon>Bacillati</taxon>
        <taxon>Bacillota</taxon>
        <taxon>Bacilli</taxon>
        <taxon>Lactobacillales</taxon>
        <taxon>Lactobacillaceae</taxon>
        <taxon>Secundilactobacillus</taxon>
    </lineage>
</organism>
<dbReference type="SUPFAM" id="SSF110399">
    <property type="entry name" value="ThiG-like"/>
    <property type="match status" value="1"/>
</dbReference>
<proteinExistence type="inferred from homology"/>
<evidence type="ECO:0000256" key="6">
    <source>
        <dbReference type="ARBA" id="ARBA00023270"/>
    </source>
</evidence>
<comment type="subcellular location">
    <subcellularLocation>
        <location evidence="8">Cytoplasm</location>
    </subcellularLocation>
</comment>
<dbReference type="PATRIC" id="fig|1423776.4.peg.1142"/>
<accession>A0A0R1LRQ6</accession>
<evidence type="ECO:0000256" key="8">
    <source>
        <dbReference type="HAMAP-Rule" id="MF_00443"/>
    </source>
</evidence>
<protein>
    <recommendedName>
        <fullName evidence="3 8">Thiazole synthase</fullName>
        <ecNumber evidence="3 8">2.8.1.10</ecNumber>
    </recommendedName>
</protein>
<dbReference type="CDD" id="cd04728">
    <property type="entry name" value="ThiG"/>
    <property type="match status" value="1"/>
</dbReference>
<comment type="pathway">
    <text evidence="2 8">Cofactor biosynthesis; thiamine diphosphate biosynthesis.</text>
</comment>
<dbReference type="InterPro" id="IPR033983">
    <property type="entry name" value="Thiazole_synthase_ThiG"/>
</dbReference>
<dbReference type="Gene3D" id="3.20.20.70">
    <property type="entry name" value="Aldolase class I"/>
    <property type="match status" value="1"/>
</dbReference>
<comment type="subunit">
    <text evidence="8">Homotetramer. Forms heterodimers with either ThiH or ThiS.</text>
</comment>
<gene>
    <name evidence="8" type="primary">thiG</name>
    <name evidence="10" type="ORF">FD04_GL001130</name>
</gene>
<dbReference type="EC" id="2.8.1.10" evidence="3 8"/>
<dbReference type="Pfam" id="PF05690">
    <property type="entry name" value="ThiG"/>
    <property type="match status" value="1"/>
</dbReference>
<dbReference type="RefSeq" id="WP_054701011.1">
    <property type="nucleotide sequence ID" value="NZ_AZEE01000028.1"/>
</dbReference>
<feature type="domain" description="Thiazole synthase ThiG" evidence="9">
    <location>
        <begin position="10"/>
        <end position="251"/>
    </location>
</feature>
<dbReference type="UniPathway" id="UPA00060"/>
<comment type="catalytic activity">
    <reaction evidence="7 8">
        <text>[ThiS sulfur-carrier protein]-C-terminal-Gly-aminoethanethioate + 2-iminoacetate + 1-deoxy-D-xylulose 5-phosphate = [ThiS sulfur-carrier protein]-C-terminal Gly-Gly + 2-[(2R,5Z)-2-carboxy-4-methylthiazol-5(2H)-ylidene]ethyl phosphate + 2 H2O + H(+)</text>
        <dbReference type="Rhea" id="RHEA:26297"/>
        <dbReference type="Rhea" id="RHEA-COMP:12909"/>
        <dbReference type="Rhea" id="RHEA-COMP:19908"/>
        <dbReference type="ChEBI" id="CHEBI:15377"/>
        <dbReference type="ChEBI" id="CHEBI:15378"/>
        <dbReference type="ChEBI" id="CHEBI:57792"/>
        <dbReference type="ChEBI" id="CHEBI:62899"/>
        <dbReference type="ChEBI" id="CHEBI:77846"/>
        <dbReference type="ChEBI" id="CHEBI:90778"/>
        <dbReference type="ChEBI" id="CHEBI:232372"/>
        <dbReference type="EC" id="2.8.1.10"/>
    </reaction>
</comment>
<evidence type="ECO:0000256" key="1">
    <source>
        <dbReference type="ARBA" id="ARBA00002834"/>
    </source>
</evidence>
<keyword evidence="5 8" id="KW-0784">Thiamine biosynthesis</keyword>
<dbReference type="GO" id="GO:0009229">
    <property type="term" value="P:thiamine diphosphate biosynthetic process"/>
    <property type="evidence" value="ECO:0007669"/>
    <property type="project" value="UniProtKB-UniRule"/>
</dbReference>
<feature type="active site" description="Schiff-base intermediate with DXP" evidence="8">
    <location>
        <position position="98"/>
    </location>
</feature>
<dbReference type="PANTHER" id="PTHR34266">
    <property type="entry name" value="THIAZOLE SYNTHASE"/>
    <property type="match status" value="1"/>
</dbReference>
<dbReference type="HAMAP" id="MF_00443">
    <property type="entry name" value="ThiG"/>
    <property type="match status" value="1"/>
</dbReference>
<comment type="function">
    <text evidence="1 8">Catalyzes the rearrangement of 1-deoxy-D-xylulose 5-phosphate (DXP) to produce the thiazole phosphate moiety of thiamine. Sulfur is provided by the thiocarboxylate moiety of the carrier protein ThiS. In vitro, sulfur can be provided by H(2)S.</text>
</comment>
<dbReference type="OrthoDB" id="9805935at2"/>
<dbReference type="EMBL" id="AZEE01000028">
    <property type="protein sequence ID" value="KRK98152.1"/>
    <property type="molecule type" value="Genomic_DNA"/>
</dbReference>
<dbReference type="STRING" id="1423776.FD04_GL001130"/>
<name>A0A0R1LRQ6_9LACO</name>
<keyword evidence="8" id="KW-0963">Cytoplasm</keyword>
<evidence type="ECO:0000313" key="11">
    <source>
        <dbReference type="Proteomes" id="UP000051160"/>
    </source>
</evidence>
<feature type="binding site" evidence="8">
    <location>
        <position position="159"/>
    </location>
    <ligand>
        <name>1-deoxy-D-xylulose 5-phosphate</name>
        <dbReference type="ChEBI" id="CHEBI:57792"/>
    </ligand>
</feature>
<dbReference type="AlphaFoldDB" id="A0A0R1LRQ6"/>
<dbReference type="GO" id="GO:1990107">
    <property type="term" value="F:thiazole synthase activity"/>
    <property type="evidence" value="ECO:0007669"/>
    <property type="project" value="UniProtKB-EC"/>
</dbReference>
<keyword evidence="6 8" id="KW-0704">Schiff base</keyword>
<keyword evidence="11" id="KW-1185">Reference proteome</keyword>
<comment type="caution">
    <text evidence="10">The sequence shown here is derived from an EMBL/GenBank/DDBJ whole genome shotgun (WGS) entry which is preliminary data.</text>
</comment>